<dbReference type="Proteomes" id="UP001142372">
    <property type="component" value="Unassembled WGS sequence"/>
</dbReference>
<feature type="transmembrane region" description="Helical" evidence="1">
    <location>
        <begin position="50"/>
        <end position="75"/>
    </location>
</feature>
<reference evidence="2" key="1">
    <citation type="journal article" date="2014" name="Int. J. Syst. Evol. Microbiol.">
        <title>Complete genome sequence of Corynebacterium casei LMG S-19264T (=DSM 44701T), isolated from a smear-ripened cheese.</title>
        <authorList>
            <consortium name="US DOE Joint Genome Institute (JGI-PGF)"/>
            <person name="Walter F."/>
            <person name="Albersmeier A."/>
            <person name="Kalinowski J."/>
            <person name="Ruckert C."/>
        </authorList>
    </citation>
    <scope>NUCLEOTIDE SEQUENCE</scope>
    <source>
        <strain evidence="2">VKM Ac-1401</strain>
    </source>
</reference>
<keyword evidence="1" id="KW-0812">Transmembrane</keyword>
<keyword evidence="3" id="KW-1185">Reference proteome</keyword>
<evidence type="ECO:0000313" key="2">
    <source>
        <dbReference type="EMBL" id="GLJ77072.1"/>
    </source>
</evidence>
<organism evidence="2 3">
    <name type="scientific">Leifsonia poae</name>
    <dbReference type="NCBI Taxonomy" id="110933"/>
    <lineage>
        <taxon>Bacteria</taxon>
        <taxon>Bacillati</taxon>
        <taxon>Actinomycetota</taxon>
        <taxon>Actinomycetes</taxon>
        <taxon>Micrococcales</taxon>
        <taxon>Microbacteriaceae</taxon>
        <taxon>Leifsonia</taxon>
    </lineage>
</organism>
<feature type="transmembrane region" description="Helical" evidence="1">
    <location>
        <begin position="17"/>
        <end position="38"/>
    </location>
</feature>
<proteinExistence type="predicted"/>
<comment type="caution">
    <text evidence="2">The sequence shown here is derived from an EMBL/GenBank/DDBJ whole genome shotgun (WGS) entry which is preliminary data.</text>
</comment>
<dbReference type="AlphaFoldDB" id="A0A9W6M0T6"/>
<name>A0A9W6M0T6_9MICO</name>
<dbReference type="EMBL" id="BSEN01000013">
    <property type="protein sequence ID" value="GLJ77072.1"/>
    <property type="molecule type" value="Genomic_DNA"/>
</dbReference>
<evidence type="ECO:0000313" key="3">
    <source>
        <dbReference type="Proteomes" id="UP001142372"/>
    </source>
</evidence>
<keyword evidence="1" id="KW-0472">Membrane</keyword>
<keyword evidence="1" id="KW-1133">Transmembrane helix</keyword>
<sequence>MTNGGLQRLWRSYRITYLLWVGWGVLAAGLALLLSYFLTSGTYPLPAAGAWNLAFPIGFLMLGSIVTTIGVLVTVRKLRQR</sequence>
<reference evidence="2" key="2">
    <citation type="submission" date="2023-01" db="EMBL/GenBank/DDBJ databases">
        <authorList>
            <person name="Sun Q."/>
            <person name="Evtushenko L."/>
        </authorList>
    </citation>
    <scope>NUCLEOTIDE SEQUENCE</scope>
    <source>
        <strain evidence="2">VKM Ac-1401</strain>
    </source>
</reference>
<evidence type="ECO:0000256" key="1">
    <source>
        <dbReference type="SAM" id="Phobius"/>
    </source>
</evidence>
<gene>
    <name evidence="2" type="ORF">GCM10017584_26460</name>
</gene>
<protein>
    <submittedName>
        <fullName evidence="2">Uncharacterized protein</fullName>
    </submittedName>
</protein>
<accession>A0A9W6M0T6</accession>